<dbReference type="SUPFAM" id="SSF56059">
    <property type="entry name" value="Glutathione synthetase ATP-binding domain-like"/>
    <property type="match status" value="1"/>
</dbReference>
<evidence type="ECO:0000313" key="1">
    <source>
        <dbReference type="EMBL" id="ALX49947.1"/>
    </source>
</evidence>
<dbReference type="Pfam" id="PF14398">
    <property type="entry name" value="ATPgrasp_YheCD"/>
    <property type="match status" value="1"/>
</dbReference>
<dbReference type="KEGG" id="lao:AOX59_16000"/>
<keyword evidence="2" id="KW-1185">Reference proteome</keyword>
<accession>A0A0U3NTM8</accession>
<dbReference type="Proteomes" id="UP000050331">
    <property type="component" value="Chromosome"/>
</dbReference>
<dbReference type="EMBL" id="CP013862">
    <property type="protein sequence ID" value="ALX49947.1"/>
    <property type="molecule type" value="Genomic_DNA"/>
</dbReference>
<evidence type="ECO:0008006" key="3">
    <source>
        <dbReference type="Google" id="ProtNLM"/>
    </source>
</evidence>
<organism evidence="1 2">
    <name type="scientific">Lentibacillus amyloliquefaciens</name>
    <dbReference type="NCBI Taxonomy" id="1472767"/>
    <lineage>
        <taxon>Bacteria</taxon>
        <taxon>Bacillati</taxon>
        <taxon>Bacillota</taxon>
        <taxon>Bacilli</taxon>
        <taxon>Bacillales</taxon>
        <taxon>Bacillaceae</taxon>
        <taxon>Lentibacillus</taxon>
    </lineage>
</organism>
<name>A0A0U3NTM8_9BACI</name>
<protein>
    <recommendedName>
        <fullName evidence="3">ATP-grasp domain-containing protein</fullName>
    </recommendedName>
</protein>
<dbReference type="Gene3D" id="3.30.1490.20">
    <property type="entry name" value="ATP-grasp fold, A domain"/>
    <property type="match status" value="1"/>
</dbReference>
<dbReference type="InterPro" id="IPR013815">
    <property type="entry name" value="ATP_grasp_subdomain_1"/>
</dbReference>
<sequence>MIVGYMRNIKKPQKFVRLVAKATKYNKIDLVYFTANDVDVEQEIINGLMLIENKWVRKEVPIPEFIDINVYCFKHKKVMNFLRTRSTLSSGKFAPKDVVNKKVLEDGEFAHLIIPTESIIDFKTFYSFLKKHGTIIIKPKLGQRGEGIYMLSQTKRHYILTYENQDIKLNKRKLKHFFKNDINKERYIFQKHINSRTKNGEPFDCRIRLERNGVNKWQAAVYLIRIGTGQKIVSNVAQGGSVSELTPYLKANYENWEAVRDSLREIGNKLPYKMEQIFNKKITSMGIDLGIDKAGNPYLFEVNTAPGHEFAMGDIALIKSEHYKYRLAKTESDSKN</sequence>
<dbReference type="STRING" id="1472767.AOX59_16000"/>
<proteinExistence type="predicted"/>
<evidence type="ECO:0000313" key="2">
    <source>
        <dbReference type="Proteomes" id="UP000050331"/>
    </source>
</evidence>
<dbReference type="InterPro" id="IPR026838">
    <property type="entry name" value="YheC/D"/>
</dbReference>
<dbReference type="Gene3D" id="3.30.470.20">
    <property type="entry name" value="ATP-grasp fold, B domain"/>
    <property type="match status" value="1"/>
</dbReference>
<dbReference type="AlphaFoldDB" id="A0A0U3NTM8"/>
<dbReference type="GO" id="GO:0005524">
    <property type="term" value="F:ATP binding"/>
    <property type="evidence" value="ECO:0007669"/>
    <property type="project" value="InterPro"/>
</dbReference>
<reference evidence="1 2" key="1">
    <citation type="submission" date="2016-01" db="EMBL/GenBank/DDBJ databases">
        <title>Complete genome sequence of strain Lentibacillus amyloliquefaciens LAM0015T isolated from saline sediment.</title>
        <authorList>
            <person name="Wang J.-L."/>
            <person name="He M.-X."/>
        </authorList>
    </citation>
    <scope>NUCLEOTIDE SEQUENCE [LARGE SCALE GENOMIC DNA]</scope>
    <source>
        <strain evidence="1 2">LAM0015</strain>
    </source>
</reference>
<dbReference type="OrthoDB" id="7869153at2"/>
<gene>
    <name evidence="1" type="ORF">AOX59_16000</name>
</gene>